<dbReference type="Proteomes" id="UP000765845">
    <property type="component" value="Unassembled WGS sequence"/>
</dbReference>
<gene>
    <name evidence="1" type="ORF">HCU74_08395</name>
</gene>
<protein>
    <submittedName>
        <fullName evidence="1">Uncharacterized protein</fullName>
    </submittedName>
</protein>
<keyword evidence="2" id="KW-1185">Reference proteome</keyword>
<sequence length="154" mass="16629">MTESQSTLIAKAIERCLLHIAKDSGYLTDAGSSVHRGWFAHAIQSRSATFPLIAIQPDTQSVEKASGTGREFRIADSFRLVVATDDVAHPADLLKDCMRDVRRALALNWEAEITSIPGVRAPDIGTAEFALSADSPHTLAAMPVGITFTEKHEA</sequence>
<comment type="caution">
    <text evidence="1">The sequence shown here is derived from an EMBL/GenBank/DDBJ whole genome shotgun (WGS) entry which is preliminary data.</text>
</comment>
<proteinExistence type="predicted"/>
<dbReference type="RefSeq" id="WP_168449931.1">
    <property type="nucleotide sequence ID" value="NZ_JAAWWK010000002.1"/>
</dbReference>
<organism evidence="1 2">
    <name type="scientific">Spongiibacter thalassae</name>
    <dbReference type="NCBI Taxonomy" id="2721624"/>
    <lineage>
        <taxon>Bacteria</taxon>
        <taxon>Pseudomonadati</taxon>
        <taxon>Pseudomonadota</taxon>
        <taxon>Gammaproteobacteria</taxon>
        <taxon>Cellvibrionales</taxon>
        <taxon>Spongiibacteraceae</taxon>
        <taxon>Spongiibacter</taxon>
    </lineage>
</organism>
<evidence type="ECO:0000313" key="2">
    <source>
        <dbReference type="Proteomes" id="UP000765845"/>
    </source>
</evidence>
<reference evidence="1 2" key="1">
    <citation type="submission" date="2020-04" db="EMBL/GenBank/DDBJ databases">
        <authorList>
            <person name="Yoon J."/>
        </authorList>
    </citation>
    <scope>NUCLEOTIDE SEQUENCE [LARGE SCALE GENOMIC DNA]</scope>
    <source>
        <strain evidence="1 2">KMU-166</strain>
    </source>
</reference>
<evidence type="ECO:0000313" key="1">
    <source>
        <dbReference type="EMBL" id="NKI17435.1"/>
    </source>
</evidence>
<dbReference type="EMBL" id="JAAWWK010000002">
    <property type="protein sequence ID" value="NKI17435.1"/>
    <property type="molecule type" value="Genomic_DNA"/>
</dbReference>
<name>A0ABX1GE20_9GAMM</name>
<accession>A0ABX1GE20</accession>